<dbReference type="NCBIfam" id="TIGR02451">
    <property type="entry name" value="anti_sig_ChrR"/>
    <property type="match status" value="1"/>
</dbReference>
<dbReference type="InterPro" id="IPR025979">
    <property type="entry name" value="ChrR-like_cupin_dom"/>
</dbReference>
<evidence type="ECO:0000313" key="2">
    <source>
        <dbReference type="EMBL" id="RUT32574.1"/>
    </source>
</evidence>
<dbReference type="InterPro" id="IPR041916">
    <property type="entry name" value="Anti_sigma_zinc_sf"/>
</dbReference>
<dbReference type="SUPFAM" id="SSF51182">
    <property type="entry name" value="RmlC-like cupins"/>
    <property type="match status" value="1"/>
</dbReference>
<proteinExistence type="predicted"/>
<accession>A0A433XEZ5</accession>
<dbReference type="InterPro" id="IPR011051">
    <property type="entry name" value="RmlC_Cupin_sf"/>
</dbReference>
<feature type="domain" description="ChrR-like cupin" evidence="1">
    <location>
        <begin position="106"/>
        <end position="197"/>
    </location>
</feature>
<reference evidence="2 3" key="1">
    <citation type="journal article" date="2016" name="Int. J. Syst. Evol. Microbiol.">
        <title>Arsenicitalea aurantiaca gen. nov., sp. nov., a new member of the family Hyphomicrobiaceae, isolated from high-arsenic sediment.</title>
        <authorList>
            <person name="Mu Y."/>
            <person name="Zhou L."/>
            <person name="Zeng X.C."/>
            <person name="Liu L."/>
            <person name="Pan Y."/>
            <person name="Chen X."/>
            <person name="Wang J."/>
            <person name="Li S."/>
            <person name="Li W.J."/>
            <person name="Wang Y."/>
        </authorList>
    </citation>
    <scope>NUCLEOTIDE SEQUENCE [LARGE SCALE GENOMIC DNA]</scope>
    <source>
        <strain evidence="2 3">42-50</strain>
    </source>
</reference>
<protein>
    <submittedName>
        <fullName evidence="2">Transcriptional regulator</fullName>
    </submittedName>
</protein>
<evidence type="ECO:0000313" key="3">
    <source>
        <dbReference type="Proteomes" id="UP000281547"/>
    </source>
</evidence>
<dbReference type="InterPro" id="IPR012807">
    <property type="entry name" value="Anti-sigma_ChrR"/>
</dbReference>
<sequence length="218" mass="23519">MTIAFHPDISTLMAWSAGTLDEPFAVVVSTHMAMCEACRETARRTDLIGGALLKAETAEPMSDGALERLLEAADDERIDLPEPRGSDSVDPSVPQPLARYLPDGLDAVKWKFSGPGVATCELPTGTNANGRLMLLRVGAGKRVPEHGHGGQELTLILRGAYGDRFGRFAAGDLADHDEDVEHQPIAEPGEDCICLVAVDARLNFRSRVIRTLQPLFGF</sequence>
<gene>
    <name evidence="2" type="ORF">EMQ25_05310</name>
</gene>
<dbReference type="EMBL" id="RZNJ01000002">
    <property type="protein sequence ID" value="RUT32574.1"/>
    <property type="molecule type" value="Genomic_DNA"/>
</dbReference>
<keyword evidence="3" id="KW-1185">Reference proteome</keyword>
<dbReference type="Pfam" id="PF12973">
    <property type="entry name" value="Cupin_7"/>
    <property type="match status" value="1"/>
</dbReference>
<dbReference type="RefSeq" id="WP_127187531.1">
    <property type="nucleotide sequence ID" value="NZ_RZNJ01000002.1"/>
</dbReference>
<dbReference type="OrthoDB" id="2988517at2"/>
<comment type="caution">
    <text evidence="2">The sequence shown here is derived from an EMBL/GenBank/DDBJ whole genome shotgun (WGS) entry which is preliminary data.</text>
</comment>
<dbReference type="Gene3D" id="2.60.120.10">
    <property type="entry name" value="Jelly Rolls"/>
    <property type="match status" value="1"/>
</dbReference>
<dbReference type="AlphaFoldDB" id="A0A433XEZ5"/>
<organism evidence="2 3">
    <name type="scientific">Arsenicitalea aurantiaca</name>
    <dbReference type="NCBI Taxonomy" id="1783274"/>
    <lineage>
        <taxon>Bacteria</taxon>
        <taxon>Pseudomonadati</taxon>
        <taxon>Pseudomonadota</taxon>
        <taxon>Alphaproteobacteria</taxon>
        <taxon>Hyphomicrobiales</taxon>
        <taxon>Devosiaceae</taxon>
        <taxon>Arsenicitalea</taxon>
    </lineage>
</organism>
<name>A0A433XEZ5_9HYPH</name>
<dbReference type="Gene3D" id="1.10.10.1320">
    <property type="entry name" value="Anti-sigma factor, zinc-finger domain"/>
    <property type="match status" value="1"/>
</dbReference>
<dbReference type="InterPro" id="IPR014710">
    <property type="entry name" value="RmlC-like_jellyroll"/>
</dbReference>
<dbReference type="CDD" id="cd20301">
    <property type="entry name" value="cupin_ChrR"/>
    <property type="match status" value="1"/>
</dbReference>
<dbReference type="Proteomes" id="UP000281547">
    <property type="component" value="Unassembled WGS sequence"/>
</dbReference>
<evidence type="ECO:0000259" key="1">
    <source>
        <dbReference type="Pfam" id="PF12973"/>
    </source>
</evidence>